<proteinExistence type="predicted"/>
<dbReference type="Proteomes" id="UP000198781">
    <property type="component" value="Unassembled WGS sequence"/>
</dbReference>
<dbReference type="EMBL" id="FMZC01000001">
    <property type="protein sequence ID" value="SDC01950.1"/>
    <property type="molecule type" value="Genomic_DNA"/>
</dbReference>
<evidence type="ECO:0000313" key="3">
    <source>
        <dbReference type="Proteomes" id="UP000198781"/>
    </source>
</evidence>
<name>A0A1G6I680_9BURK</name>
<evidence type="ECO:0000313" key="2">
    <source>
        <dbReference type="EMBL" id="SDC01950.1"/>
    </source>
</evidence>
<dbReference type="AlphaFoldDB" id="A0A1G6I680"/>
<protein>
    <recommendedName>
        <fullName evidence="4">Transglutaminase-like superfamily protein</fullName>
    </recommendedName>
</protein>
<gene>
    <name evidence="2" type="ORF">SAMN05192589_10181</name>
</gene>
<evidence type="ECO:0000256" key="1">
    <source>
        <dbReference type="SAM" id="MobiDB-lite"/>
    </source>
</evidence>
<feature type="region of interest" description="Disordered" evidence="1">
    <location>
        <begin position="166"/>
        <end position="193"/>
    </location>
</feature>
<evidence type="ECO:0008006" key="4">
    <source>
        <dbReference type="Google" id="ProtNLM"/>
    </source>
</evidence>
<dbReference type="STRING" id="187868.SAMN05192589_10181"/>
<accession>A0A1G6I680</accession>
<organism evidence="2 3">
    <name type="scientific">Paracidovorax valerianellae</name>
    <dbReference type="NCBI Taxonomy" id="187868"/>
    <lineage>
        <taxon>Bacteria</taxon>
        <taxon>Pseudomonadati</taxon>
        <taxon>Pseudomonadota</taxon>
        <taxon>Betaproteobacteria</taxon>
        <taxon>Burkholderiales</taxon>
        <taxon>Comamonadaceae</taxon>
        <taxon>Paracidovorax</taxon>
    </lineage>
</organism>
<sequence length="193" mass="21680">MTINANLTTAQYALGRVKEEIYNKSNFKSSNKTSLRKNDTLENERMQAASDHIDAIRAPRNVFNLKKAIWEGRGHNCGELASAAKYIAAERGVAACVVRTEVHGFAVIGDIPPSTELPGNMEHWPEHLAVCDPWVNIACEATSYPQKFIEKMEKWERDEKIIENPYSQTEDDGWIRPTDPAWTRAVLDGPKPG</sequence>
<reference evidence="2 3" key="1">
    <citation type="submission" date="2016-10" db="EMBL/GenBank/DDBJ databases">
        <authorList>
            <person name="de Groot N.N."/>
        </authorList>
    </citation>
    <scope>NUCLEOTIDE SEQUENCE [LARGE SCALE GENOMIC DNA]</scope>
    <source>
        <strain evidence="2 3">DSM 16619</strain>
    </source>
</reference>
<keyword evidence="3" id="KW-1185">Reference proteome</keyword>